<dbReference type="RefSeq" id="XP_018066734.1">
    <property type="nucleotide sequence ID" value="XM_018218695.1"/>
</dbReference>
<reference evidence="3 4" key="1">
    <citation type="submission" date="2015-10" db="EMBL/GenBank/DDBJ databases">
        <title>Full genome of DAOMC 229536 Phialocephala scopiformis, a fungal endophyte of spruce producing the potent anti-insectan compound rugulosin.</title>
        <authorList>
            <consortium name="DOE Joint Genome Institute"/>
            <person name="Walker A.K."/>
            <person name="Frasz S.L."/>
            <person name="Seifert K.A."/>
            <person name="Miller J.D."/>
            <person name="Mondo S.J."/>
            <person name="Labutti K."/>
            <person name="Lipzen A."/>
            <person name="Dockter R."/>
            <person name="Kennedy M."/>
            <person name="Grigoriev I.V."/>
            <person name="Spatafora J.W."/>
        </authorList>
    </citation>
    <scope>NUCLEOTIDE SEQUENCE [LARGE SCALE GENOMIC DNA]</scope>
    <source>
        <strain evidence="3 4">CBS 120377</strain>
    </source>
</reference>
<dbReference type="AlphaFoldDB" id="A0A194WXG5"/>
<protein>
    <submittedName>
        <fullName evidence="3">Beta-lactamase/transpeptidase-like protein</fullName>
    </submittedName>
</protein>
<feature type="domain" description="Beta-lactamase-related" evidence="2">
    <location>
        <begin position="17"/>
        <end position="249"/>
    </location>
</feature>
<dbReference type="InterPro" id="IPR001466">
    <property type="entry name" value="Beta-lactam-related"/>
</dbReference>
<dbReference type="Proteomes" id="UP000070700">
    <property type="component" value="Unassembled WGS sequence"/>
</dbReference>
<evidence type="ECO:0000259" key="2">
    <source>
        <dbReference type="Pfam" id="PF00144"/>
    </source>
</evidence>
<dbReference type="InterPro" id="IPR050491">
    <property type="entry name" value="AmpC-like"/>
</dbReference>
<keyword evidence="4" id="KW-1185">Reference proteome</keyword>
<dbReference type="Pfam" id="PF00144">
    <property type="entry name" value="Beta-lactamase"/>
    <property type="match status" value="1"/>
</dbReference>
<evidence type="ECO:0000256" key="1">
    <source>
        <dbReference type="ARBA" id="ARBA00038215"/>
    </source>
</evidence>
<dbReference type="InParanoid" id="A0A194WXG5"/>
<name>A0A194WXG5_MOLSC</name>
<dbReference type="GeneID" id="28828421"/>
<dbReference type="InterPro" id="IPR012338">
    <property type="entry name" value="Beta-lactam/transpept-like"/>
</dbReference>
<accession>A0A194WXG5</accession>
<organism evidence="3 4">
    <name type="scientific">Mollisia scopiformis</name>
    <name type="common">Conifer needle endophyte fungus</name>
    <name type="synonym">Phialocephala scopiformis</name>
    <dbReference type="NCBI Taxonomy" id="149040"/>
    <lineage>
        <taxon>Eukaryota</taxon>
        <taxon>Fungi</taxon>
        <taxon>Dikarya</taxon>
        <taxon>Ascomycota</taxon>
        <taxon>Pezizomycotina</taxon>
        <taxon>Leotiomycetes</taxon>
        <taxon>Helotiales</taxon>
        <taxon>Mollisiaceae</taxon>
        <taxon>Mollisia</taxon>
    </lineage>
</organism>
<dbReference type="OrthoDB" id="3478025at2759"/>
<dbReference type="PANTHER" id="PTHR46825:SF14">
    <property type="entry name" value="BETA-LACTAMASE-RELATED DOMAIN-CONTAINING PROTEIN"/>
    <property type="match status" value="1"/>
</dbReference>
<sequence>MPYHTALDWHTWLGVEGHTIIAREDLLDVVSQLPPVSDLRGGFHYNNYAYAVVGKVIDQQTGFPWYEFLRARVFEPLGMKRTTTNRKKLPDENLAEPHVVLDDRSIIKPVDVSDDTVMGAAGGVRSSVTDMMKWAKALLDGIHNDTNYSEEKLSSPLKQVSTIVAHRNLITTSSVNENTYALGFARAMTPSTELWMISLNSPLRENVMGRASPSRLVLYHNGGQSGYLSAFYLSPETRSAIVALGNSYGLGDGPDWTCQAIMQAMFDLEPKVDFAEASRRRAQFEFERYERLASDYARHREEASHRKYPRLDDFVGRFENKSLKMSLDIRLPDAENKGPKEEYLILIFNDRNSQHHRLQHYSNDTLGFLPISREELIVREMIDWFDWDQFVLTFRRDESGKVKSVDWALQVGLPPVNFQLLE</sequence>
<dbReference type="SUPFAM" id="SSF56601">
    <property type="entry name" value="beta-lactamase/transpeptidase-like"/>
    <property type="match status" value="1"/>
</dbReference>
<evidence type="ECO:0000313" key="3">
    <source>
        <dbReference type="EMBL" id="KUJ12379.1"/>
    </source>
</evidence>
<dbReference type="EMBL" id="KQ947424">
    <property type="protein sequence ID" value="KUJ12379.1"/>
    <property type="molecule type" value="Genomic_DNA"/>
</dbReference>
<proteinExistence type="inferred from homology"/>
<comment type="similarity">
    <text evidence="1">Belongs to the peptidase S12 family.</text>
</comment>
<gene>
    <name evidence="3" type="ORF">LY89DRAFT_722015</name>
</gene>
<evidence type="ECO:0000313" key="4">
    <source>
        <dbReference type="Proteomes" id="UP000070700"/>
    </source>
</evidence>
<dbReference type="Gene3D" id="3.40.710.10">
    <property type="entry name" value="DD-peptidase/beta-lactamase superfamily"/>
    <property type="match status" value="1"/>
</dbReference>
<dbReference type="KEGG" id="psco:LY89DRAFT_722015"/>
<dbReference type="PANTHER" id="PTHR46825">
    <property type="entry name" value="D-ALANYL-D-ALANINE-CARBOXYPEPTIDASE/ENDOPEPTIDASE AMPH"/>
    <property type="match status" value="1"/>
</dbReference>